<name>A0ABV4NPB1_9GAMM</name>
<evidence type="ECO:0000313" key="1">
    <source>
        <dbReference type="EMBL" id="MFA0790751.1"/>
    </source>
</evidence>
<dbReference type="EMBL" id="JBGMEL010000007">
    <property type="protein sequence ID" value="MFA0790751.1"/>
    <property type="molecule type" value="Genomic_DNA"/>
</dbReference>
<keyword evidence="2" id="KW-1185">Reference proteome</keyword>
<accession>A0ABV4NPB1</accession>
<dbReference type="Proteomes" id="UP001569414">
    <property type="component" value="Unassembled WGS sequence"/>
</dbReference>
<protein>
    <submittedName>
        <fullName evidence="1">RHS repeat domain-containing protein</fullName>
    </submittedName>
</protein>
<sequence length="69" mass="7574">MRCSGSYPCGDHSRWRRTQYSYNPPGLLAEVTDSEGRSTCYSYDGLSQVKPHTNPTAAAWNTTTTASAI</sequence>
<organism evidence="1 2">
    <name type="scientific">Microbulbifer echini</name>
    <dbReference type="NCBI Taxonomy" id="1529067"/>
    <lineage>
        <taxon>Bacteria</taxon>
        <taxon>Pseudomonadati</taxon>
        <taxon>Pseudomonadota</taxon>
        <taxon>Gammaproteobacteria</taxon>
        <taxon>Cellvibrionales</taxon>
        <taxon>Microbulbiferaceae</taxon>
        <taxon>Microbulbifer</taxon>
    </lineage>
</organism>
<gene>
    <name evidence="1" type="ORF">ACCI51_09360</name>
</gene>
<proteinExistence type="predicted"/>
<comment type="caution">
    <text evidence="1">The sequence shown here is derived from an EMBL/GenBank/DDBJ whole genome shotgun (WGS) entry which is preliminary data.</text>
</comment>
<evidence type="ECO:0000313" key="2">
    <source>
        <dbReference type="Proteomes" id="UP001569414"/>
    </source>
</evidence>
<dbReference type="Gene3D" id="2.180.10.10">
    <property type="entry name" value="RHS repeat-associated core"/>
    <property type="match status" value="1"/>
</dbReference>
<dbReference type="InterPro" id="IPR006530">
    <property type="entry name" value="YD"/>
</dbReference>
<dbReference type="NCBIfam" id="TIGR01643">
    <property type="entry name" value="YD_repeat_2x"/>
    <property type="match status" value="2"/>
</dbReference>
<reference evidence="1 2" key="1">
    <citation type="submission" date="2024-08" db="EMBL/GenBank/DDBJ databases">
        <authorList>
            <person name="Ishaq N."/>
        </authorList>
    </citation>
    <scope>NUCLEOTIDE SEQUENCE [LARGE SCALE GENOMIC DNA]</scope>
    <source>
        <strain evidence="1 2">JCM 30400</strain>
    </source>
</reference>